<protein>
    <submittedName>
        <fullName evidence="1">Uncharacterized protein</fullName>
    </submittedName>
</protein>
<sequence length="136" mass="14905">MPLLTTLMETCATLSQKDIELEKDKCGCIQTEGMGEITTIDADEGITLVNAETDEEVNLDAESHGRINLKTKLYFVKENVNAASKRVSAVIAHKLVSTAEPTVFDDEDVTMTLDAESHGRTNLKTKVHLVKENVNA</sequence>
<comment type="caution">
    <text evidence="1">The sequence shown here is derived from an EMBL/GenBank/DDBJ whole genome shotgun (WGS) entry which is preliminary data.</text>
</comment>
<name>A0A699UWG5_TANCI</name>
<evidence type="ECO:0000313" key="1">
    <source>
        <dbReference type="EMBL" id="GFD24214.1"/>
    </source>
</evidence>
<proteinExistence type="predicted"/>
<feature type="non-terminal residue" evidence="1">
    <location>
        <position position="136"/>
    </location>
</feature>
<organism evidence="1">
    <name type="scientific">Tanacetum cinerariifolium</name>
    <name type="common">Dalmatian daisy</name>
    <name type="synonym">Chrysanthemum cinerariifolium</name>
    <dbReference type="NCBI Taxonomy" id="118510"/>
    <lineage>
        <taxon>Eukaryota</taxon>
        <taxon>Viridiplantae</taxon>
        <taxon>Streptophyta</taxon>
        <taxon>Embryophyta</taxon>
        <taxon>Tracheophyta</taxon>
        <taxon>Spermatophyta</taxon>
        <taxon>Magnoliopsida</taxon>
        <taxon>eudicotyledons</taxon>
        <taxon>Gunneridae</taxon>
        <taxon>Pentapetalae</taxon>
        <taxon>asterids</taxon>
        <taxon>campanulids</taxon>
        <taxon>Asterales</taxon>
        <taxon>Asteraceae</taxon>
        <taxon>Asteroideae</taxon>
        <taxon>Anthemideae</taxon>
        <taxon>Anthemidinae</taxon>
        <taxon>Tanacetum</taxon>
    </lineage>
</organism>
<accession>A0A699UWG5</accession>
<dbReference type="EMBL" id="BKCJ011350704">
    <property type="protein sequence ID" value="GFD24214.1"/>
    <property type="molecule type" value="Genomic_DNA"/>
</dbReference>
<reference evidence="1" key="1">
    <citation type="journal article" date="2019" name="Sci. Rep.">
        <title>Draft genome of Tanacetum cinerariifolium, the natural source of mosquito coil.</title>
        <authorList>
            <person name="Yamashiro T."/>
            <person name="Shiraishi A."/>
            <person name="Satake H."/>
            <person name="Nakayama K."/>
        </authorList>
    </citation>
    <scope>NUCLEOTIDE SEQUENCE</scope>
</reference>
<gene>
    <name evidence="1" type="ORF">Tci_896183</name>
</gene>
<dbReference type="AlphaFoldDB" id="A0A699UWG5"/>